<keyword evidence="2" id="KW-1185">Reference proteome</keyword>
<dbReference type="PROSITE" id="PS51257">
    <property type="entry name" value="PROKAR_LIPOPROTEIN"/>
    <property type="match status" value="1"/>
</dbReference>
<evidence type="ECO:0000313" key="2">
    <source>
        <dbReference type="Proteomes" id="UP000197587"/>
    </source>
</evidence>
<protein>
    <submittedName>
        <fullName evidence="1">Uncharacterized protein</fullName>
    </submittedName>
</protein>
<sequence>MKKIIALFIFVILAACNSQKKYSDFDYSYSRSGGFAPIYENLLIKGNNAHYSFEGQGKKFKKDFKITSEERKKIENALSQNNFRMIREDYQKVYDNISTSINVKIGKQSGSKSDASMIMEGDKNRWNNITSVFQEIIKNKINATS</sequence>
<dbReference type="AlphaFoldDB" id="A0A246B954"/>
<dbReference type="Proteomes" id="UP000197587">
    <property type="component" value="Unassembled WGS sequence"/>
</dbReference>
<reference evidence="1 2" key="1">
    <citation type="submission" date="2014-01" db="EMBL/GenBank/DDBJ databases">
        <authorList>
            <consortium name="Genome Consortium for Active Teaching"/>
            <person name="Sontag T.C."/>
            <person name="Newman J.D."/>
        </authorList>
    </citation>
    <scope>NUCLEOTIDE SEQUENCE [LARGE SCALE GENOMIC DNA]</scope>
    <source>
        <strain evidence="1 2">DSM 19056</strain>
    </source>
</reference>
<dbReference type="EMBL" id="JASZ02000016">
    <property type="protein sequence ID" value="OWK97996.1"/>
    <property type="molecule type" value="Genomic_DNA"/>
</dbReference>
<name>A0A246B954_9FLAO</name>
<comment type="caution">
    <text evidence="1">The sequence shown here is derived from an EMBL/GenBank/DDBJ whole genome shotgun (WGS) entry which is preliminary data.</text>
</comment>
<organism evidence="1 2">
    <name type="scientific">Kaistella haifensis DSM 19056</name>
    <dbReference type="NCBI Taxonomy" id="1450526"/>
    <lineage>
        <taxon>Bacteria</taxon>
        <taxon>Pseudomonadati</taxon>
        <taxon>Bacteroidota</taxon>
        <taxon>Flavobacteriia</taxon>
        <taxon>Flavobacteriales</taxon>
        <taxon>Weeksellaceae</taxon>
        <taxon>Chryseobacterium group</taxon>
        <taxon>Kaistella</taxon>
    </lineage>
</organism>
<proteinExistence type="predicted"/>
<gene>
    <name evidence="1" type="ORF">AP75_08315</name>
</gene>
<evidence type="ECO:0000313" key="1">
    <source>
        <dbReference type="EMBL" id="OWK97996.1"/>
    </source>
</evidence>
<dbReference type="RefSeq" id="WP_031504605.1">
    <property type="nucleotide sequence ID" value="NZ_JASZ02000016.1"/>
</dbReference>
<reference evidence="1 2" key="2">
    <citation type="submission" date="2017-05" db="EMBL/GenBank/DDBJ databases">
        <title>Genome of Chryseobacterium haifense.</title>
        <authorList>
            <person name="Newman J.D."/>
        </authorList>
    </citation>
    <scope>NUCLEOTIDE SEQUENCE [LARGE SCALE GENOMIC DNA]</scope>
    <source>
        <strain evidence="1 2">DSM 19056</strain>
    </source>
</reference>
<accession>A0A246B954</accession>